<dbReference type="AlphaFoldDB" id="A0A9D4URL8"/>
<proteinExistence type="predicted"/>
<reference evidence="1" key="1">
    <citation type="submission" date="2021-01" db="EMBL/GenBank/DDBJ databases">
        <title>Adiantum capillus-veneris genome.</title>
        <authorList>
            <person name="Fang Y."/>
            <person name="Liao Q."/>
        </authorList>
    </citation>
    <scope>NUCLEOTIDE SEQUENCE</scope>
    <source>
        <strain evidence="1">H3</strain>
        <tissue evidence="1">Leaf</tissue>
    </source>
</reference>
<sequence>MPKNGFGADTLANLRHDLKRVIRRVINQIVLPGELTLDEIMVACHTGIYASLMGQTKAPNTRGATSPGPLVWVLLVLCYGQVRRRVPQAPPETDPLSLA</sequence>
<accession>A0A9D4URL8</accession>
<organism evidence="1 2">
    <name type="scientific">Adiantum capillus-veneris</name>
    <name type="common">Maidenhair fern</name>
    <dbReference type="NCBI Taxonomy" id="13818"/>
    <lineage>
        <taxon>Eukaryota</taxon>
        <taxon>Viridiplantae</taxon>
        <taxon>Streptophyta</taxon>
        <taxon>Embryophyta</taxon>
        <taxon>Tracheophyta</taxon>
        <taxon>Polypodiopsida</taxon>
        <taxon>Polypodiidae</taxon>
        <taxon>Polypodiales</taxon>
        <taxon>Pteridineae</taxon>
        <taxon>Pteridaceae</taxon>
        <taxon>Vittarioideae</taxon>
        <taxon>Adiantum</taxon>
    </lineage>
</organism>
<name>A0A9D4URL8_ADICA</name>
<gene>
    <name evidence="1" type="ORF">GOP47_0012373</name>
</gene>
<protein>
    <submittedName>
        <fullName evidence="1">Uncharacterized protein</fullName>
    </submittedName>
</protein>
<comment type="caution">
    <text evidence="1">The sequence shown here is derived from an EMBL/GenBank/DDBJ whole genome shotgun (WGS) entry which is preliminary data.</text>
</comment>
<dbReference type="EMBL" id="JABFUD020000012">
    <property type="protein sequence ID" value="KAI5072267.1"/>
    <property type="molecule type" value="Genomic_DNA"/>
</dbReference>
<evidence type="ECO:0000313" key="2">
    <source>
        <dbReference type="Proteomes" id="UP000886520"/>
    </source>
</evidence>
<dbReference type="Proteomes" id="UP000886520">
    <property type="component" value="Chromosome 12"/>
</dbReference>
<evidence type="ECO:0000313" key="1">
    <source>
        <dbReference type="EMBL" id="KAI5072267.1"/>
    </source>
</evidence>
<keyword evidence="2" id="KW-1185">Reference proteome</keyword>